<feature type="non-terminal residue" evidence="12">
    <location>
        <position position="1"/>
    </location>
</feature>
<keyword evidence="13" id="KW-1185">Reference proteome</keyword>
<dbReference type="InterPro" id="IPR045886">
    <property type="entry name" value="ThiF/MoeB/HesA"/>
</dbReference>
<dbReference type="InterPro" id="IPR000594">
    <property type="entry name" value="ThiF_NAD_FAD-bd"/>
</dbReference>
<evidence type="ECO:0000313" key="13">
    <source>
        <dbReference type="Proteomes" id="UP000728032"/>
    </source>
</evidence>
<evidence type="ECO:0000259" key="11">
    <source>
        <dbReference type="Pfam" id="PF16420"/>
    </source>
</evidence>
<organism evidence="12">
    <name type="scientific">Oppiella nova</name>
    <dbReference type="NCBI Taxonomy" id="334625"/>
    <lineage>
        <taxon>Eukaryota</taxon>
        <taxon>Metazoa</taxon>
        <taxon>Ecdysozoa</taxon>
        <taxon>Arthropoda</taxon>
        <taxon>Chelicerata</taxon>
        <taxon>Arachnida</taxon>
        <taxon>Acari</taxon>
        <taxon>Acariformes</taxon>
        <taxon>Sarcoptiformes</taxon>
        <taxon>Oribatida</taxon>
        <taxon>Brachypylina</taxon>
        <taxon>Oppioidea</taxon>
        <taxon>Oppiidae</taxon>
        <taxon>Oppiella</taxon>
    </lineage>
</organism>
<keyword evidence="4" id="KW-0813">Transport</keyword>
<evidence type="ECO:0000256" key="5">
    <source>
        <dbReference type="ARBA" id="ARBA00022927"/>
    </source>
</evidence>
<proteinExistence type="inferred from homology"/>
<accession>A0A7R9QTY8</accession>
<evidence type="ECO:0000256" key="9">
    <source>
        <dbReference type="ARBA" id="ARBA00032823"/>
    </source>
</evidence>
<dbReference type="GO" id="GO:0000422">
    <property type="term" value="P:autophagy of mitochondrion"/>
    <property type="evidence" value="ECO:0007669"/>
    <property type="project" value="TreeGrafter"/>
</dbReference>
<dbReference type="OrthoDB" id="338614at2759"/>
<name>A0A7R9QTY8_9ACAR</name>
<dbReference type="InterPro" id="IPR042523">
    <property type="entry name" value="Atg7_N_2"/>
</dbReference>
<dbReference type="EMBL" id="CAJPVJ010013394">
    <property type="protein sequence ID" value="CAG2174822.1"/>
    <property type="molecule type" value="Genomic_DNA"/>
</dbReference>
<dbReference type="GO" id="GO:0019779">
    <property type="term" value="F:Atg8 activating enzyme activity"/>
    <property type="evidence" value="ECO:0007669"/>
    <property type="project" value="TreeGrafter"/>
</dbReference>
<evidence type="ECO:0000259" key="10">
    <source>
        <dbReference type="Pfam" id="PF00899"/>
    </source>
</evidence>
<reference evidence="12" key="1">
    <citation type="submission" date="2020-11" db="EMBL/GenBank/DDBJ databases">
        <authorList>
            <person name="Tran Van P."/>
        </authorList>
    </citation>
    <scope>NUCLEOTIDE SEQUENCE</scope>
</reference>
<dbReference type="PANTHER" id="PTHR10953">
    <property type="entry name" value="UBIQUITIN-ACTIVATING ENZYME E1"/>
    <property type="match status" value="1"/>
</dbReference>
<dbReference type="Gene3D" id="3.40.50.720">
    <property type="entry name" value="NAD(P)-binding Rossmann-like Domain"/>
    <property type="match status" value="1"/>
</dbReference>
<evidence type="ECO:0000256" key="4">
    <source>
        <dbReference type="ARBA" id="ARBA00022448"/>
    </source>
</evidence>
<keyword evidence="6" id="KW-0072">Autophagy</keyword>
<dbReference type="Gene3D" id="3.40.140.100">
    <property type="entry name" value="Ubiquitin-like modifier-activating enzyme ATG7 C-terminal domain"/>
    <property type="match status" value="1"/>
</dbReference>
<dbReference type="GO" id="GO:0000045">
    <property type="term" value="P:autophagosome assembly"/>
    <property type="evidence" value="ECO:0007669"/>
    <property type="project" value="TreeGrafter"/>
</dbReference>
<evidence type="ECO:0000256" key="3">
    <source>
        <dbReference type="ARBA" id="ARBA00018730"/>
    </source>
</evidence>
<gene>
    <name evidence="12" type="ORF">ONB1V03_LOCUS14262</name>
</gene>
<comment type="similarity">
    <text evidence="1">Belongs to the ATG7 family.</text>
</comment>
<protein>
    <recommendedName>
        <fullName evidence="2">Ubiquitin-like modifier-activating enzyme ATG7</fullName>
    </recommendedName>
    <alternativeName>
        <fullName evidence="7 9">ATG12-activating enzyme E1 ATG7</fullName>
    </alternativeName>
    <alternativeName>
        <fullName evidence="8">Autophagy-related protein 7</fullName>
    </alternativeName>
    <alternativeName>
        <fullName evidence="3">Ubiquitin-like modifier-activating enzyme atg7</fullName>
    </alternativeName>
</protein>
<dbReference type="EMBL" id="OC928219">
    <property type="protein sequence ID" value="CAD7657636.1"/>
    <property type="molecule type" value="Genomic_DNA"/>
</dbReference>
<evidence type="ECO:0000256" key="7">
    <source>
        <dbReference type="ARBA" id="ARBA00029897"/>
    </source>
</evidence>
<evidence type="ECO:0000256" key="2">
    <source>
        <dbReference type="ARBA" id="ARBA00017647"/>
    </source>
</evidence>
<dbReference type="AlphaFoldDB" id="A0A7R9QTY8"/>
<dbReference type="Proteomes" id="UP000728032">
    <property type="component" value="Unassembled WGS sequence"/>
</dbReference>
<keyword evidence="5" id="KW-0653">Protein transport</keyword>
<dbReference type="GO" id="GO:0015031">
    <property type="term" value="P:protein transport"/>
    <property type="evidence" value="ECO:0007669"/>
    <property type="project" value="UniProtKB-KW"/>
</dbReference>
<evidence type="ECO:0000313" key="12">
    <source>
        <dbReference type="EMBL" id="CAD7657636.1"/>
    </source>
</evidence>
<feature type="domain" description="Ubiquitin-like modifier-activating enzyme Atg7 N-terminal" evidence="11">
    <location>
        <begin position="3"/>
        <end position="87"/>
    </location>
</feature>
<dbReference type="SUPFAM" id="SSF69572">
    <property type="entry name" value="Activating enzymes of the ubiquitin-like proteins"/>
    <property type="match status" value="1"/>
</dbReference>
<dbReference type="Pfam" id="PF16420">
    <property type="entry name" value="ATG7_N"/>
    <property type="match status" value="1"/>
</dbReference>
<dbReference type="PANTHER" id="PTHR10953:SF3">
    <property type="entry name" value="UBIQUITIN-LIKE MODIFIER-ACTIVATING ENZYME ATG7"/>
    <property type="match status" value="1"/>
</dbReference>
<dbReference type="GO" id="GO:0000407">
    <property type="term" value="C:phagophore assembly site"/>
    <property type="evidence" value="ECO:0007669"/>
    <property type="project" value="TreeGrafter"/>
</dbReference>
<dbReference type="GO" id="GO:0019778">
    <property type="term" value="F:Atg12 activating enzyme activity"/>
    <property type="evidence" value="ECO:0007669"/>
    <property type="project" value="TreeGrafter"/>
</dbReference>
<dbReference type="FunFam" id="3.40.50.720:FF:000243">
    <property type="entry name" value="Ubiquitin-like modifier-activating enzyme ATG7"/>
    <property type="match status" value="1"/>
</dbReference>
<dbReference type="Pfam" id="PF00899">
    <property type="entry name" value="ThiF"/>
    <property type="match status" value="1"/>
</dbReference>
<sequence length="438" mass="47992">MESSSQSYPGWPLRNYLAFIAIHFKLNNCAVLAFRLRDRSAKTSLLLDIEWEDNPEVPDMESIECVGWEKNEKNLLLPRVVDLSALMDPHRLAEGAVDLNLKLMRWRLVPSLDLDAICATKCLILGSGTLGCSVGRGLLAWGIRNVTFVDNSAVSYSNPVRQSLFTFNDCLDGGKPKAEAAAEALKTIFPNVNSKGIQLSLPMPGHPVPDQLKEKCRQEVQLLEQLIDDNDVVFLLMDTRESRWLPTVLSAVKNKLVINAALGFDTFLVQRHGVRRTETTGATNDQSIVGAVGGELSTTSTTGTGRSRRVSGADLGCYYCSDVVAPGNSTRDRTLDQQCTVTRPGVSMLASALAVELMVSVLQHPLRGAAPALVVSGDYMDEVDSDAETALGLVPHQIRGFLSRFQQLMITSERFTKCSACSQAVIDAYNEMGFEFLF</sequence>
<evidence type="ECO:0000256" key="6">
    <source>
        <dbReference type="ARBA" id="ARBA00023006"/>
    </source>
</evidence>
<dbReference type="GO" id="GO:0032446">
    <property type="term" value="P:protein modification by small protein conjugation"/>
    <property type="evidence" value="ECO:0007669"/>
    <property type="project" value="TreeGrafter"/>
</dbReference>
<dbReference type="InterPro" id="IPR035985">
    <property type="entry name" value="Ubiquitin-activating_enz"/>
</dbReference>
<evidence type="ECO:0000256" key="8">
    <source>
        <dbReference type="ARBA" id="ARBA00030242"/>
    </source>
</evidence>
<dbReference type="InterPro" id="IPR032197">
    <property type="entry name" value="Atg7_N"/>
</dbReference>
<dbReference type="GO" id="GO:0034727">
    <property type="term" value="P:piecemeal microautophagy of the nucleus"/>
    <property type="evidence" value="ECO:0007669"/>
    <property type="project" value="TreeGrafter"/>
</dbReference>
<evidence type="ECO:0000256" key="1">
    <source>
        <dbReference type="ARBA" id="ARBA00010931"/>
    </source>
</evidence>
<feature type="domain" description="THIF-type NAD/FAD binding fold" evidence="10">
    <location>
        <begin position="104"/>
        <end position="367"/>
    </location>
</feature>
<dbReference type="GO" id="GO:0006995">
    <property type="term" value="P:cellular response to nitrogen starvation"/>
    <property type="evidence" value="ECO:0007669"/>
    <property type="project" value="TreeGrafter"/>
</dbReference>